<dbReference type="PANTHER" id="PTHR10894">
    <property type="entry name" value="NUCLEOLAR PROTEIN 5 NUCLEOLAR PROTEIN NOP5 NOP58"/>
    <property type="match status" value="1"/>
</dbReference>
<evidence type="ECO:0000313" key="4">
    <source>
        <dbReference type="EMBL" id="TBU04043.1"/>
    </source>
</evidence>
<dbReference type="InterPro" id="IPR045056">
    <property type="entry name" value="Nop56/Nop58"/>
</dbReference>
<gene>
    <name evidence="4" type="ORF">CWI37_0191p0030</name>
</gene>
<sequence length="832" mass="95488">MDLILFENSMGFALLKINEDSNLFLHSFYPLSPAQSLENQHLLSQGQVSSELLSFLSLHKVKSLICDKSLHSALSKEKISVKSNNDIMRNIRLNQIKLLKEKQTDINQSILSLSHKYSRDKIEYDTKKEDNFVIQSYLVLEELDKDISKYIIRLKELTSNFFPELSNICDNNNDYCKILNIFIEFYINKEEELKSSSVNLNELNFNKKSIYYEELKNELLKNIKDNLFVENILNSYMISVGSVLFIYDLKNISRINKIIIEKQKTAENLNNYLIEKLTQIAPNLLALLGNKLSAKLIATAGSLLNLAKCPSSTLQVLGAEKALFRALKAKSSTPKYGFIYQAPGVSQVNSDDKGKLCRFIASKCSIASRIDYFSEEKTNEYGKSLLKMVEDRVKNIKGGIRVENTDIVLKRVFDKIKNEKINSKKNSKKLKYKEDKEKSKLKKSKEDEKSKEEKKNKKSKEDIVIKESKKSKENKESKKNKKSEEDIVIKESKKSKEDRGNKENKKIKEDEKIKENKKSKEDRGNKENKKIKEDEKIEENKKSKENRESKKIKKDREITDKKDKKNSLFLENSNLLFNKEGSNLNNEILFDPMERKTKGVEKGKTNKKKIDDKKVEGDIKTDETVETSKSITKKGGKKEKTNASNTVKKEKKELKQNLVEEKKEDENKESKKKSNETTKTSKKAKSTDENKDSKKAKSSSKKEVNELNTKTEEETKNVKSKPVKETKKKSNEPTKEPKNVKSTTTEKKNKKEGPVIEKVTLEVAEVVSVPVKKVDPTKKEAKKAGEHKNEKAKSESKKTASTGKEKKKVSDDNKNKVIDSSKSKKEVKKTKK</sequence>
<feature type="compositionally biased region" description="Low complexity" evidence="2">
    <location>
        <begin position="567"/>
        <end position="580"/>
    </location>
</feature>
<dbReference type="VEuPathDB" id="MicrosporidiaDB:CWI37_0191p0030"/>
<protein>
    <submittedName>
        <fullName evidence="4">Fibrillarin-like nucleolar protein</fullName>
    </submittedName>
</protein>
<feature type="compositionally biased region" description="Basic and acidic residues" evidence="2">
    <location>
        <begin position="647"/>
        <end position="676"/>
    </location>
</feature>
<evidence type="ECO:0000259" key="3">
    <source>
        <dbReference type="PROSITE" id="PS51358"/>
    </source>
</evidence>
<dbReference type="EMBL" id="PITJ01000191">
    <property type="protein sequence ID" value="TBU04043.1"/>
    <property type="molecule type" value="Genomic_DNA"/>
</dbReference>
<proteinExistence type="inferred from homology"/>
<feature type="region of interest" description="Disordered" evidence="2">
    <location>
        <begin position="425"/>
        <end position="832"/>
    </location>
</feature>
<feature type="compositionally biased region" description="Basic and acidic residues" evidence="2">
    <location>
        <begin position="685"/>
        <end position="755"/>
    </location>
</feature>
<dbReference type="InterPro" id="IPR042239">
    <property type="entry name" value="Nop_C"/>
</dbReference>
<dbReference type="GO" id="GO:0030515">
    <property type="term" value="F:snoRNA binding"/>
    <property type="evidence" value="ECO:0007669"/>
    <property type="project" value="InterPro"/>
</dbReference>
<dbReference type="GO" id="GO:0031428">
    <property type="term" value="C:box C/D methylation guide snoRNP complex"/>
    <property type="evidence" value="ECO:0007669"/>
    <property type="project" value="InterPro"/>
</dbReference>
<feature type="compositionally biased region" description="Basic and acidic residues" evidence="2">
    <location>
        <begin position="808"/>
        <end position="824"/>
    </location>
</feature>
<dbReference type="InterPro" id="IPR036070">
    <property type="entry name" value="Nop_dom_sf"/>
</dbReference>
<feature type="domain" description="Nop" evidence="3">
    <location>
        <begin position="280"/>
        <end position="398"/>
    </location>
</feature>
<feature type="compositionally biased region" description="Basic and acidic residues" evidence="2">
    <location>
        <begin position="592"/>
        <end position="623"/>
    </location>
</feature>
<dbReference type="InterPro" id="IPR002687">
    <property type="entry name" value="Nop_dom"/>
</dbReference>
<evidence type="ECO:0000256" key="1">
    <source>
        <dbReference type="ARBA" id="ARBA00009211"/>
    </source>
</evidence>
<comment type="caution">
    <text evidence="4">The sequence shown here is derived from an EMBL/GenBank/DDBJ whole genome shotgun (WGS) entry which is preliminary data.</text>
</comment>
<dbReference type="Gene3D" id="1.10.287.4070">
    <property type="match status" value="1"/>
</dbReference>
<dbReference type="SUPFAM" id="SSF89124">
    <property type="entry name" value="Nop domain"/>
    <property type="match status" value="1"/>
</dbReference>
<name>A0A4Q9L8I5_9MICR</name>
<accession>A0A4Q9L8I5</accession>
<organism evidence="4 5">
    <name type="scientific">Hamiltosporidium tvaerminnensis</name>
    <dbReference type="NCBI Taxonomy" id="1176355"/>
    <lineage>
        <taxon>Eukaryota</taxon>
        <taxon>Fungi</taxon>
        <taxon>Fungi incertae sedis</taxon>
        <taxon>Microsporidia</taxon>
        <taxon>Dubosqiidae</taxon>
        <taxon>Hamiltosporidium</taxon>
    </lineage>
</organism>
<feature type="compositionally biased region" description="Low complexity" evidence="2">
    <location>
        <begin position="761"/>
        <end position="771"/>
    </location>
</feature>
<evidence type="ECO:0000256" key="2">
    <source>
        <dbReference type="SAM" id="MobiDB-lite"/>
    </source>
</evidence>
<dbReference type="PANTHER" id="PTHR10894:SF0">
    <property type="entry name" value="NUCLEOLAR PROTEIN 56"/>
    <property type="match status" value="1"/>
</dbReference>
<evidence type="ECO:0000313" key="5">
    <source>
        <dbReference type="Proteomes" id="UP000292362"/>
    </source>
</evidence>
<feature type="compositionally biased region" description="Basic and acidic residues" evidence="2">
    <location>
        <begin position="772"/>
        <end position="798"/>
    </location>
</feature>
<feature type="compositionally biased region" description="Basic and acidic residues" evidence="2">
    <location>
        <begin position="432"/>
        <end position="566"/>
    </location>
</feature>
<dbReference type="Gene3D" id="1.10.246.90">
    <property type="entry name" value="Nop domain"/>
    <property type="match status" value="1"/>
</dbReference>
<dbReference type="PROSITE" id="PS51358">
    <property type="entry name" value="NOP"/>
    <property type="match status" value="1"/>
</dbReference>
<dbReference type="AlphaFoldDB" id="A0A4Q9L8I5"/>
<reference evidence="4 5" key="1">
    <citation type="submission" date="2017-12" db="EMBL/GenBank/DDBJ databases">
        <authorList>
            <person name="Pombert J.-F."/>
            <person name="Haag K.L."/>
            <person name="Ebert D."/>
        </authorList>
    </citation>
    <scope>NUCLEOTIDE SEQUENCE [LARGE SCALE GENOMIC DNA]</scope>
    <source>
        <strain evidence="4">FI-OER-3-3</strain>
    </source>
</reference>
<dbReference type="Pfam" id="PF01798">
    <property type="entry name" value="Nop"/>
    <property type="match status" value="1"/>
</dbReference>
<dbReference type="InterPro" id="IPR012976">
    <property type="entry name" value="NOSIC"/>
</dbReference>
<dbReference type="GO" id="GO:0032040">
    <property type="term" value="C:small-subunit processome"/>
    <property type="evidence" value="ECO:0007669"/>
    <property type="project" value="InterPro"/>
</dbReference>
<comment type="similarity">
    <text evidence="1">Belongs to the NOP5/NOP56 family.</text>
</comment>
<dbReference type="Proteomes" id="UP000292362">
    <property type="component" value="Unassembled WGS sequence"/>
</dbReference>
<dbReference type="SMART" id="SM00931">
    <property type="entry name" value="NOSIC"/>
    <property type="match status" value="1"/>
</dbReference>